<evidence type="ECO:0000313" key="2">
    <source>
        <dbReference type="Proteomes" id="UP000255024"/>
    </source>
</evidence>
<dbReference type="AlphaFoldDB" id="A0A378RIE1"/>
<reference evidence="1 2" key="1">
    <citation type="submission" date="2018-06" db="EMBL/GenBank/DDBJ databases">
        <authorList>
            <consortium name="Pathogen Informatics"/>
            <person name="Doyle S."/>
        </authorList>
    </citation>
    <scope>NUCLEOTIDE SEQUENCE [LARGE SCALE GENOMIC DNA]</scope>
    <source>
        <strain evidence="1 2">NCTC11179</strain>
    </source>
</reference>
<keyword evidence="2" id="KW-1185">Reference proteome</keyword>
<evidence type="ECO:0000313" key="1">
    <source>
        <dbReference type="EMBL" id="STZ26734.1"/>
    </source>
</evidence>
<sequence length="50" mass="5601">MNESSLHDLVLVSVLQKNASNVTSGLFQLYNTLIKSLPKRADDKQRITIT</sequence>
<gene>
    <name evidence="1" type="ORF">NCTC11179_00257</name>
</gene>
<name>A0A378RIE1_MYROD</name>
<protein>
    <submittedName>
        <fullName evidence="1">Uncharacterized protein</fullName>
    </submittedName>
</protein>
<dbReference type="EMBL" id="UGQL01000001">
    <property type="protein sequence ID" value="STZ26734.1"/>
    <property type="molecule type" value="Genomic_DNA"/>
</dbReference>
<proteinExistence type="predicted"/>
<organism evidence="1 2">
    <name type="scientific">Myroides odoratus</name>
    <name type="common">Flavobacterium odoratum</name>
    <dbReference type="NCBI Taxonomy" id="256"/>
    <lineage>
        <taxon>Bacteria</taxon>
        <taxon>Pseudomonadati</taxon>
        <taxon>Bacteroidota</taxon>
        <taxon>Flavobacteriia</taxon>
        <taxon>Flavobacteriales</taxon>
        <taxon>Flavobacteriaceae</taxon>
        <taxon>Myroides</taxon>
    </lineage>
</organism>
<dbReference type="Proteomes" id="UP000255024">
    <property type="component" value="Unassembled WGS sequence"/>
</dbReference>
<accession>A0A378RIE1</accession>